<evidence type="ECO:0000313" key="2">
    <source>
        <dbReference type="Proteomes" id="UP000214975"/>
    </source>
</evidence>
<sequence length="38" mass="4424">MFKLLENWDVAIVYFNFLHLIIAKNNNISLSVVFNIAV</sequence>
<dbReference type="EMBL" id="CP016893">
    <property type="protein sequence ID" value="AST58863.1"/>
    <property type="molecule type" value="Genomic_DNA"/>
</dbReference>
<protein>
    <submittedName>
        <fullName evidence="1">Uncharacterized protein</fullName>
    </submittedName>
</protein>
<name>A0A223I2A1_THETR</name>
<accession>A0A223I2A1</accession>
<dbReference type="Proteomes" id="UP000214975">
    <property type="component" value="Chromosome"/>
</dbReference>
<dbReference type="AlphaFoldDB" id="A0A223I2A1"/>
<proteinExistence type="predicted"/>
<organism evidence="1 2">
    <name type="scientific">Thermoanaerobacterium thermosaccharolyticum</name>
    <name type="common">Clostridium thermosaccharolyticum</name>
    <dbReference type="NCBI Taxonomy" id="1517"/>
    <lineage>
        <taxon>Bacteria</taxon>
        <taxon>Bacillati</taxon>
        <taxon>Bacillota</taxon>
        <taxon>Clostridia</taxon>
        <taxon>Thermoanaerobacterales</taxon>
        <taxon>Thermoanaerobacteraceae</taxon>
        <taxon>Thermoanaerobacterium</taxon>
    </lineage>
</organism>
<gene>
    <name evidence="1" type="ORF">Thert_03089</name>
</gene>
<reference evidence="1 2" key="1">
    <citation type="submission" date="2016-08" db="EMBL/GenBank/DDBJ databases">
        <title>A novel genetic cassette of butanologenic Thermoanaerobacterium thermosaccharolyticum that directly convert cellulose to butanol.</title>
        <authorList>
            <person name="Li T."/>
            <person name="He J."/>
        </authorList>
    </citation>
    <scope>NUCLEOTIDE SEQUENCE [LARGE SCALE GENOMIC DNA]</scope>
    <source>
        <strain evidence="1 2">TG57</strain>
    </source>
</reference>
<evidence type="ECO:0000313" key="1">
    <source>
        <dbReference type="EMBL" id="AST58863.1"/>
    </source>
</evidence>